<dbReference type="SUPFAM" id="SSF49265">
    <property type="entry name" value="Fibronectin type III"/>
    <property type="match status" value="1"/>
</dbReference>
<evidence type="ECO:0000259" key="2">
    <source>
        <dbReference type="PROSITE" id="PS50853"/>
    </source>
</evidence>
<dbReference type="InterPro" id="IPR031669">
    <property type="entry name" value="Fn3_2"/>
</dbReference>
<dbReference type="GeneID" id="37267898"/>
<evidence type="ECO:0000313" key="4">
    <source>
        <dbReference type="Proteomes" id="UP000245946"/>
    </source>
</evidence>
<protein>
    <recommendedName>
        <fullName evidence="5">BRCT domain-containing protein</fullName>
    </recommendedName>
</protein>
<dbReference type="CDD" id="cd13945">
    <property type="entry name" value="Chs5_N"/>
    <property type="match status" value="1"/>
</dbReference>
<sequence length="276" mass="30610">MSDSYTFTVGKLDAGMAILIGERASLIEFPSLLLPPDVAAGSIVNISVRRNETQERTRRREFEQLQQDILGAFGSERPLPPALRVRNVTQTSVTLEWDKLQLASASLLSLDIYRSDRFTPQPRRLAAIPNPRTNTSTKLSGLDVDAEFGFHLVLSTTAGVYTSPVVKVRTHKMTDVHGISVCFGHVSNPALEKAAREHLDAMGARYADKIAIETTHYVCDDPRNRGDPNGRPQQGTMWLKAQQLSIPVVQPQWVFACKEQGRMVPIASFYLGQEPP</sequence>
<dbReference type="CDD" id="cd00063">
    <property type="entry name" value="FN3"/>
    <property type="match status" value="1"/>
</dbReference>
<feature type="domain" description="BRCT" evidence="1">
    <location>
        <begin position="171"/>
        <end position="271"/>
    </location>
</feature>
<dbReference type="InterPro" id="IPR003961">
    <property type="entry name" value="FN3_dom"/>
</dbReference>
<dbReference type="PROSITE" id="PS50853">
    <property type="entry name" value="FN3"/>
    <property type="match status" value="1"/>
</dbReference>
<dbReference type="AlphaFoldDB" id="A0A316Z6P1"/>
<dbReference type="GO" id="GO:0005802">
    <property type="term" value="C:trans-Golgi network"/>
    <property type="evidence" value="ECO:0007669"/>
    <property type="project" value="TreeGrafter"/>
</dbReference>
<dbReference type="RefSeq" id="XP_025596102.1">
    <property type="nucleotide sequence ID" value="XM_025740352.1"/>
</dbReference>
<keyword evidence="4" id="KW-1185">Reference proteome</keyword>
<dbReference type="InterPro" id="IPR036116">
    <property type="entry name" value="FN3_sf"/>
</dbReference>
<dbReference type="EMBL" id="KZ819302">
    <property type="protein sequence ID" value="PWN95823.1"/>
    <property type="molecule type" value="Genomic_DNA"/>
</dbReference>
<gene>
    <name evidence="3" type="ORF">FA09DRAFT_300898</name>
</gene>
<dbReference type="SUPFAM" id="SSF52113">
    <property type="entry name" value="BRCT domain"/>
    <property type="match status" value="1"/>
</dbReference>
<evidence type="ECO:0000259" key="1">
    <source>
        <dbReference type="PROSITE" id="PS50172"/>
    </source>
</evidence>
<dbReference type="Gene3D" id="2.60.40.10">
    <property type="entry name" value="Immunoglobulins"/>
    <property type="match status" value="1"/>
</dbReference>
<dbReference type="InterPro" id="IPR036420">
    <property type="entry name" value="BRCT_dom_sf"/>
</dbReference>
<dbReference type="InterPro" id="IPR001357">
    <property type="entry name" value="BRCT_dom"/>
</dbReference>
<dbReference type="Proteomes" id="UP000245946">
    <property type="component" value="Unassembled WGS sequence"/>
</dbReference>
<dbReference type="GO" id="GO:0046983">
    <property type="term" value="F:protein dimerization activity"/>
    <property type="evidence" value="ECO:0007669"/>
    <property type="project" value="InterPro"/>
</dbReference>
<dbReference type="GO" id="GO:0006893">
    <property type="term" value="P:Golgi to plasma membrane transport"/>
    <property type="evidence" value="ECO:0007669"/>
    <property type="project" value="TreeGrafter"/>
</dbReference>
<evidence type="ECO:0008006" key="5">
    <source>
        <dbReference type="Google" id="ProtNLM"/>
    </source>
</evidence>
<dbReference type="PROSITE" id="PS50172">
    <property type="entry name" value="BRCT"/>
    <property type="match status" value="1"/>
</dbReference>
<dbReference type="GO" id="GO:0000747">
    <property type="term" value="P:conjugation with cellular fusion"/>
    <property type="evidence" value="ECO:0007669"/>
    <property type="project" value="TreeGrafter"/>
</dbReference>
<dbReference type="Pfam" id="PF16892">
    <property type="entry name" value="CHS5_N"/>
    <property type="match status" value="1"/>
</dbReference>
<organism evidence="3 4">
    <name type="scientific">Tilletiopsis washingtonensis</name>
    <dbReference type="NCBI Taxonomy" id="58919"/>
    <lineage>
        <taxon>Eukaryota</taxon>
        <taxon>Fungi</taxon>
        <taxon>Dikarya</taxon>
        <taxon>Basidiomycota</taxon>
        <taxon>Ustilaginomycotina</taxon>
        <taxon>Exobasidiomycetes</taxon>
        <taxon>Entylomatales</taxon>
        <taxon>Entylomatales incertae sedis</taxon>
        <taxon>Tilletiopsis</taxon>
    </lineage>
</organism>
<proteinExistence type="predicted"/>
<reference evidence="3 4" key="1">
    <citation type="journal article" date="2018" name="Mol. Biol. Evol.">
        <title>Broad Genomic Sampling Reveals a Smut Pathogenic Ancestry of the Fungal Clade Ustilaginomycotina.</title>
        <authorList>
            <person name="Kijpornyongpan T."/>
            <person name="Mondo S.J."/>
            <person name="Barry K."/>
            <person name="Sandor L."/>
            <person name="Lee J."/>
            <person name="Lipzen A."/>
            <person name="Pangilinan J."/>
            <person name="LaButti K."/>
            <person name="Hainaut M."/>
            <person name="Henrissat B."/>
            <person name="Grigoriev I.V."/>
            <person name="Spatafora J.W."/>
            <person name="Aime M.C."/>
        </authorList>
    </citation>
    <scope>NUCLEOTIDE SEQUENCE [LARGE SCALE GENOMIC DNA]</scope>
    <source>
        <strain evidence="3 4">MCA 4186</strain>
    </source>
</reference>
<dbReference type="Gene3D" id="3.40.50.10190">
    <property type="entry name" value="BRCT domain"/>
    <property type="match status" value="1"/>
</dbReference>
<evidence type="ECO:0000313" key="3">
    <source>
        <dbReference type="EMBL" id="PWN95823.1"/>
    </source>
</evidence>
<dbReference type="Pfam" id="PF00533">
    <property type="entry name" value="BRCT"/>
    <property type="match status" value="1"/>
</dbReference>
<dbReference type="Gene3D" id="6.20.120.50">
    <property type="match status" value="1"/>
</dbReference>
<dbReference type="InterPro" id="IPR052827">
    <property type="entry name" value="CHS_Export/Cell_Fusion_Reg"/>
</dbReference>
<dbReference type="OrthoDB" id="245697at2759"/>
<dbReference type="STRING" id="58919.A0A316Z6P1"/>
<name>A0A316Z6P1_9BASI</name>
<dbReference type="InterPro" id="IPR013783">
    <property type="entry name" value="Ig-like_fold"/>
</dbReference>
<feature type="domain" description="Fibronectin type-III" evidence="2">
    <location>
        <begin position="79"/>
        <end position="177"/>
    </location>
</feature>
<dbReference type="Pfam" id="PF16893">
    <property type="entry name" value="fn3_2"/>
    <property type="match status" value="1"/>
</dbReference>
<dbReference type="PANTHER" id="PTHR47351">
    <property type="entry name" value="CHITIN BIOSYNTHESIS PROTEIN CHS5"/>
    <property type="match status" value="1"/>
</dbReference>
<dbReference type="GO" id="GO:0034044">
    <property type="term" value="C:exomer complex"/>
    <property type="evidence" value="ECO:0007669"/>
    <property type="project" value="TreeGrafter"/>
</dbReference>
<dbReference type="PANTHER" id="PTHR47351:SF1">
    <property type="entry name" value="CHITIN BIOSYNTHESIS PROTEIN CHS5"/>
    <property type="match status" value="1"/>
</dbReference>
<accession>A0A316Z6P1</accession>
<dbReference type="InterPro" id="IPR031673">
    <property type="entry name" value="Chs5_N"/>
</dbReference>
<feature type="non-terminal residue" evidence="3">
    <location>
        <position position="276"/>
    </location>
</feature>